<dbReference type="Proteomes" id="UP000320179">
    <property type="component" value="Chromosome"/>
</dbReference>
<reference evidence="2 3" key="1">
    <citation type="journal article" date="2019" name="Science">
        <title>Social genes are selection hotspots in kin groups of a soil microbe.</title>
        <authorList>
            <person name="Wielgoss S."/>
            <person name="Wolfensberger R."/>
            <person name="Sun L."/>
            <person name="Fiegna F."/>
            <person name="Velicer G.J."/>
        </authorList>
    </citation>
    <scope>NUCLEOTIDE SEQUENCE [LARGE SCALE GENOMIC DNA]</scope>
    <source>
        <strain evidence="2 3">MC3.5.9c15</strain>
    </source>
</reference>
<evidence type="ECO:0000313" key="3">
    <source>
        <dbReference type="Proteomes" id="UP000320179"/>
    </source>
</evidence>
<sequence length="216" mass="23834">MVLAPGTGIPAGHAPVWVSWGRKHWSGKEDADLKVHAFRRGNTVTVVAQFHDDHTVVATDTSPKAILGADHLELWWSERGDVHSRPVQLGVARTQEGIPVSTWFRRPGRRVPPPTARWVTPNHVEVDLPVAWVLPKARSEEEDPGASKGGPFTIVFSDSDGKGQETLVSTSDRTPGPYLYGRLAIAPEGRPFPALWGGDLHWERVGKRTTLRSLVW</sequence>
<protein>
    <submittedName>
        <fullName evidence="2">Uncharacterized protein</fullName>
    </submittedName>
</protein>
<dbReference type="EMBL" id="CP017174">
    <property type="protein sequence ID" value="QDE72565.1"/>
    <property type="molecule type" value="Genomic_DNA"/>
</dbReference>
<evidence type="ECO:0000256" key="1">
    <source>
        <dbReference type="SAM" id="MobiDB-lite"/>
    </source>
</evidence>
<evidence type="ECO:0000313" key="2">
    <source>
        <dbReference type="EMBL" id="QDE72565.1"/>
    </source>
</evidence>
<proteinExistence type="predicted"/>
<organism evidence="2 3">
    <name type="scientific">Myxococcus xanthus</name>
    <dbReference type="NCBI Taxonomy" id="34"/>
    <lineage>
        <taxon>Bacteria</taxon>
        <taxon>Pseudomonadati</taxon>
        <taxon>Myxococcota</taxon>
        <taxon>Myxococcia</taxon>
        <taxon>Myxococcales</taxon>
        <taxon>Cystobacterineae</taxon>
        <taxon>Myxococcaceae</taxon>
        <taxon>Myxococcus</taxon>
    </lineage>
</organism>
<gene>
    <name evidence="2" type="ORF">BHS09_23280</name>
</gene>
<name>A0AAE6KWW8_MYXXA</name>
<accession>A0AAE6KWW8</accession>
<dbReference type="AlphaFoldDB" id="A0AAE6KWW8"/>
<feature type="region of interest" description="Disordered" evidence="1">
    <location>
        <begin position="139"/>
        <end position="171"/>
    </location>
</feature>